<accession>A0A0J7NKJ8</accession>
<dbReference type="EMBL" id="LBMM01003917">
    <property type="protein sequence ID" value="KMQ92995.1"/>
    <property type="molecule type" value="Genomic_DNA"/>
</dbReference>
<proteinExistence type="predicted"/>
<feature type="domain" description="Reverse transcriptase RNase H-like" evidence="7">
    <location>
        <begin position="2"/>
        <end position="42"/>
    </location>
</feature>
<keyword evidence="6" id="KW-0695">RNA-directed DNA polymerase</keyword>
<organism evidence="8 9">
    <name type="scientific">Lasius niger</name>
    <name type="common">Black garden ant</name>
    <dbReference type="NCBI Taxonomy" id="67767"/>
    <lineage>
        <taxon>Eukaryota</taxon>
        <taxon>Metazoa</taxon>
        <taxon>Ecdysozoa</taxon>
        <taxon>Arthropoda</taxon>
        <taxon>Hexapoda</taxon>
        <taxon>Insecta</taxon>
        <taxon>Pterygota</taxon>
        <taxon>Neoptera</taxon>
        <taxon>Endopterygota</taxon>
        <taxon>Hymenoptera</taxon>
        <taxon>Apocrita</taxon>
        <taxon>Aculeata</taxon>
        <taxon>Formicoidea</taxon>
        <taxon>Formicidae</taxon>
        <taxon>Formicinae</taxon>
        <taxon>Lasius</taxon>
        <taxon>Lasius</taxon>
    </lineage>
</organism>
<keyword evidence="5" id="KW-0378">Hydrolase</keyword>
<evidence type="ECO:0000256" key="1">
    <source>
        <dbReference type="ARBA" id="ARBA00022679"/>
    </source>
</evidence>
<dbReference type="Proteomes" id="UP000036403">
    <property type="component" value="Unassembled WGS sequence"/>
</dbReference>
<keyword evidence="3" id="KW-0540">Nuclease</keyword>
<keyword evidence="1" id="KW-0808">Transferase</keyword>
<dbReference type="GO" id="GO:0004519">
    <property type="term" value="F:endonuclease activity"/>
    <property type="evidence" value="ECO:0007669"/>
    <property type="project" value="UniProtKB-KW"/>
</dbReference>
<comment type="caution">
    <text evidence="8">The sequence shown here is derived from an EMBL/GenBank/DDBJ whole genome shotgun (WGS) entry which is preliminary data.</text>
</comment>
<dbReference type="STRING" id="67767.A0A0J7NKJ8"/>
<evidence type="ECO:0000313" key="8">
    <source>
        <dbReference type="EMBL" id="KMQ92995.1"/>
    </source>
</evidence>
<reference evidence="8 9" key="1">
    <citation type="submission" date="2015-04" db="EMBL/GenBank/DDBJ databases">
        <title>Lasius niger genome sequencing.</title>
        <authorList>
            <person name="Konorov E.A."/>
            <person name="Nikitin M.A."/>
            <person name="Kirill M.V."/>
            <person name="Chang P."/>
        </authorList>
    </citation>
    <scope>NUCLEOTIDE SEQUENCE [LARGE SCALE GENOMIC DNA]</scope>
    <source>
        <tissue evidence="8">Whole</tissue>
    </source>
</reference>
<evidence type="ECO:0000256" key="2">
    <source>
        <dbReference type="ARBA" id="ARBA00022695"/>
    </source>
</evidence>
<dbReference type="InterPro" id="IPR050951">
    <property type="entry name" value="Retrovirus_Pol_polyprotein"/>
</dbReference>
<dbReference type="InterPro" id="IPR041373">
    <property type="entry name" value="RT_RNaseH"/>
</dbReference>
<dbReference type="PANTHER" id="PTHR37984">
    <property type="entry name" value="PROTEIN CBG26694"/>
    <property type="match status" value="1"/>
</dbReference>
<evidence type="ECO:0000256" key="4">
    <source>
        <dbReference type="ARBA" id="ARBA00022759"/>
    </source>
</evidence>
<dbReference type="OrthoDB" id="7700898at2759"/>
<name>A0A0J7NKJ8_LASNI</name>
<keyword evidence="4" id="KW-0255">Endonuclease</keyword>
<gene>
    <name evidence="8" type="ORF">RF55_6946</name>
</gene>
<dbReference type="GO" id="GO:0016787">
    <property type="term" value="F:hydrolase activity"/>
    <property type="evidence" value="ECO:0007669"/>
    <property type="project" value="UniProtKB-KW"/>
</dbReference>
<dbReference type="InterPro" id="IPR043502">
    <property type="entry name" value="DNA/RNA_pol_sf"/>
</dbReference>
<evidence type="ECO:0000259" key="7">
    <source>
        <dbReference type="Pfam" id="PF17917"/>
    </source>
</evidence>
<dbReference type="Pfam" id="PF17917">
    <property type="entry name" value="RT_RNaseH"/>
    <property type="match status" value="1"/>
</dbReference>
<evidence type="ECO:0000313" key="9">
    <source>
        <dbReference type="Proteomes" id="UP000036403"/>
    </source>
</evidence>
<evidence type="ECO:0000256" key="6">
    <source>
        <dbReference type="ARBA" id="ARBA00022918"/>
    </source>
</evidence>
<evidence type="ECO:0000256" key="5">
    <source>
        <dbReference type="ARBA" id="ARBA00022801"/>
    </source>
</evidence>
<sequence>MKSYLKRYNFIVITDHQSLHKLQELEAPTRRLAHWIFELQQYDFEVKYRQGTLNRVADALSQQPEICAAQTGANDTADCTKKSTVTPPPDPTTESTTAIYTDTFCIV</sequence>
<keyword evidence="9" id="KW-1185">Reference proteome</keyword>
<evidence type="ECO:0000256" key="3">
    <source>
        <dbReference type="ARBA" id="ARBA00022722"/>
    </source>
</evidence>
<dbReference type="AlphaFoldDB" id="A0A0J7NKJ8"/>
<protein>
    <submittedName>
        <fullName evidence="8">Reverse ribonuclease integrase</fullName>
    </submittedName>
</protein>
<keyword evidence="2" id="KW-0548">Nucleotidyltransferase</keyword>
<dbReference type="PaxDb" id="67767-A0A0J7NKJ8"/>
<dbReference type="PANTHER" id="PTHR37984:SF5">
    <property type="entry name" value="PROTEIN NYNRIN-LIKE"/>
    <property type="match status" value="1"/>
</dbReference>
<dbReference type="GO" id="GO:0003964">
    <property type="term" value="F:RNA-directed DNA polymerase activity"/>
    <property type="evidence" value="ECO:0007669"/>
    <property type="project" value="UniProtKB-KW"/>
</dbReference>
<dbReference type="SUPFAM" id="SSF56672">
    <property type="entry name" value="DNA/RNA polymerases"/>
    <property type="match status" value="1"/>
</dbReference>